<comment type="caution">
    <text evidence="4">The sequence shown here is derived from an EMBL/GenBank/DDBJ whole genome shotgun (WGS) entry which is preliminary data.</text>
</comment>
<feature type="compositionally biased region" description="Polar residues" evidence="1">
    <location>
        <begin position="48"/>
        <end position="61"/>
    </location>
</feature>
<evidence type="ECO:0000313" key="4">
    <source>
        <dbReference type="EMBL" id="MFD1811236.1"/>
    </source>
</evidence>
<dbReference type="PANTHER" id="PTHR34512:SF30">
    <property type="entry name" value="OUTER MEMBRANE PROTEIN ASSEMBLY FACTOR BAMB"/>
    <property type="match status" value="1"/>
</dbReference>
<keyword evidence="2" id="KW-0732">Signal</keyword>
<accession>A0ABW4NYH7</accession>
<feature type="domain" description="Pyrrolo-quinoline quinone repeat" evidence="3">
    <location>
        <begin position="266"/>
        <end position="403"/>
    </location>
</feature>
<evidence type="ECO:0000256" key="1">
    <source>
        <dbReference type="SAM" id="MobiDB-lite"/>
    </source>
</evidence>
<dbReference type="PROSITE" id="PS51257">
    <property type="entry name" value="PROKAR_LIPOPROTEIN"/>
    <property type="match status" value="1"/>
</dbReference>
<proteinExistence type="predicted"/>
<dbReference type="SMART" id="SM00564">
    <property type="entry name" value="PQQ"/>
    <property type="match status" value="2"/>
</dbReference>
<dbReference type="InterPro" id="IPR018391">
    <property type="entry name" value="PQQ_b-propeller_rpt"/>
</dbReference>
<dbReference type="Proteomes" id="UP001597286">
    <property type="component" value="Unassembled WGS sequence"/>
</dbReference>
<keyword evidence="5" id="KW-1185">Reference proteome</keyword>
<dbReference type="InterPro" id="IPR002372">
    <property type="entry name" value="PQQ_rpt_dom"/>
</dbReference>
<sequence>MRRVVRSTAVALATVSALVTAGCGSDPETPGIYSPSGWPGMHADARNSDTSPVTGSRSISPAWSRPLGAPTSTYASVAATGQIFVTTSAENGCTIWSFEMDSGRKRWCTRLGPGGALSTPLVDKATNVYIGEDGAMNSFNEHGQLRWRTVVSGTPVSAQFTGDGNLLFVTHFGVVSVLNPQNGREVVPSYQLIPAPTADQAQNVPLIPAAQGLDRCFLGGPECAVAQPPAIDLASGRFYLTVWRPGAPSAALVGMRYADGELTEEWSTTTLPGGSTSAPVLSADGSTVYVNDGRGALWAVDAGTGEPRWHHDIGYDAAAGPSVSSDGLIVPAGGSEGRLLALRDNGDSAEVVWERSDVLQLGVPAQTAGGTGYTVVREGTDGLAVLTFDTATGETADTDTLPGAAGFTVGTSVGPEGEVLTQTLLGELFVLKP</sequence>
<dbReference type="SUPFAM" id="SSF50998">
    <property type="entry name" value="Quinoprotein alcohol dehydrogenase-like"/>
    <property type="match status" value="1"/>
</dbReference>
<evidence type="ECO:0000256" key="2">
    <source>
        <dbReference type="SAM" id="SignalP"/>
    </source>
</evidence>
<dbReference type="EMBL" id="JBHUFB010000006">
    <property type="protein sequence ID" value="MFD1811236.1"/>
    <property type="molecule type" value="Genomic_DNA"/>
</dbReference>
<feature type="domain" description="Pyrrolo-quinoline quinone repeat" evidence="3">
    <location>
        <begin position="63"/>
        <end position="186"/>
    </location>
</feature>
<name>A0ABW4NYH7_9NOCA</name>
<feature type="region of interest" description="Disordered" evidence="1">
    <location>
        <begin position="35"/>
        <end position="62"/>
    </location>
</feature>
<protein>
    <submittedName>
        <fullName evidence="4">PQQ-binding-like beta-propeller repeat protein</fullName>
    </submittedName>
</protein>
<dbReference type="RefSeq" id="WP_378483790.1">
    <property type="nucleotide sequence ID" value="NZ_JBHUFB010000006.1"/>
</dbReference>
<organism evidence="4 5">
    <name type="scientific">Rhodococcus gannanensis</name>
    <dbReference type="NCBI Taxonomy" id="1960308"/>
    <lineage>
        <taxon>Bacteria</taxon>
        <taxon>Bacillati</taxon>
        <taxon>Actinomycetota</taxon>
        <taxon>Actinomycetes</taxon>
        <taxon>Mycobacteriales</taxon>
        <taxon>Nocardiaceae</taxon>
        <taxon>Rhodococcus</taxon>
    </lineage>
</organism>
<evidence type="ECO:0000313" key="5">
    <source>
        <dbReference type="Proteomes" id="UP001597286"/>
    </source>
</evidence>
<dbReference type="PANTHER" id="PTHR34512">
    <property type="entry name" value="CELL SURFACE PROTEIN"/>
    <property type="match status" value="1"/>
</dbReference>
<gene>
    <name evidence="4" type="ORF">ACFSJG_03325</name>
</gene>
<dbReference type="Pfam" id="PF13360">
    <property type="entry name" value="PQQ_2"/>
    <property type="match status" value="2"/>
</dbReference>
<feature type="chain" id="PRO_5045261476" evidence="2">
    <location>
        <begin position="22"/>
        <end position="433"/>
    </location>
</feature>
<evidence type="ECO:0000259" key="3">
    <source>
        <dbReference type="Pfam" id="PF13360"/>
    </source>
</evidence>
<dbReference type="InterPro" id="IPR011047">
    <property type="entry name" value="Quinoprotein_ADH-like_sf"/>
</dbReference>
<reference evidence="5" key="1">
    <citation type="journal article" date="2019" name="Int. J. Syst. Evol. Microbiol.">
        <title>The Global Catalogue of Microorganisms (GCM) 10K type strain sequencing project: providing services to taxonomists for standard genome sequencing and annotation.</title>
        <authorList>
            <consortium name="The Broad Institute Genomics Platform"/>
            <consortium name="The Broad Institute Genome Sequencing Center for Infectious Disease"/>
            <person name="Wu L."/>
            <person name="Ma J."/>
        </authorList>
    </citation>
    <scope>NUCLEOTIDE SEQUENCE [LARGE SCALE GENOMIC DNA]</scope>
    <source>
        <strain evidence="5">DT72</strain>
    </source>
</reference>
<feature type="signal peptide" evidence="2">
    <location>
        <begin position="1"/>
        <end position="21"/>
    </location>
</feature>
<dbReference type="Gene3D" id="2.130.10.10">
    <property type="entry name" value="YVTN repeat-like/Quinoprotein amine dehydrogenase"/>
    <property type="match status" value="2"/>
</dbReference>
<dbReference type="InterPro" id="IPR015943">
    <property type="entry name" value="WD40/YVTN_repeat-like_dom_sf"/>
</dbReference>